<evidence type="ECO:0000313" key="3">
    <source>
        <dbReference type="Proteomes" id="UP000751190"/>
    </source>
</evidence>
<feature type="region of interest" description="Disordered" evidence="1">
    <location>
        <begin position="133"/>
        <end position="156"/>
    </location>
</feature>
<feature type="compositionally biased region" description="Low complexity" evidence="1">
    <location>
        <begin position="8"/>
        <end position="23"/>
    </location>
</feature>
<evidence type="ECO:0000256" key="1">
    <source>
        <dbReference type="SAM" id="MobiDB-lite"/>
    </source>
</evidence>
<feature type="region of interest" description="Disordered" evidence="1">
    <location>
        <begin position="697"/>
        <end position="720"/>
    </location>
</feature>
<feature type="compositionally biased region" description="Low complexity" evidence="1">
    <location>
        <begin position="41"/>
        <end position="50"/>
    </location>
</feature>
<gene>
    <name evidence="2" type="ORF">KFE25_005329</name>
</gene>
<dbReference type="OrthoDB" id="10685591at2759"/>
<feature type="compositionally biased region" description="Polar residues" evidence="1">
    <location>
        <begin position="703"/>
        <end position="720"/>
    </location>
</feature>
<feature type="compositionally biased region" description="Pro residues" evidence="1">
    <location>
        <begin position="140"/>
        <end position="154"/>
    </location>
</feature>
<dbReference type="Proteomes" id="UP000751190">
    <property type="component" value="Unassembled WGS sequence"/>
</dbReference>
<feature type="region of interest" description="Disordered" evidence="1">
    <location>
        <begin position="1"/>
        <end position="51"/>
    </location>
</feature>
<accession>A0A8J6CAQ5</accession>
<name>A0A8J6CAQ5_DIALT</name>
<dbReference type="EMBL" id="JAGTXO010000009">
    <property type="protein sequence ID" value="KAG8465759.1"/>
    <property type="molecule type" value="Genomic_DNA"/>
</dbReference>
<reference evidence="2" key="1">
    <citation type="submission" date="2021-05" db="EMBL/GenBank/DDBJ databases">
        <title>The genome of the haptophyte Pavlova lutheri (Diacronema luteri, Pavlovales) - a model for lipid biosynthesis in eukaryotic algae.</title>
        <authorList>
            <person name="Hulatt C.J."/>
            <person name="Posewitz M.C."/>
        </authorList>
    </citation>
    <scope>NUCLEOTIDE SEQUENCE</scope>
    <source>
        <strain evidence="2">NIVA-4/92</strain>
    </source>
</reference>
<proteinExistence type="predicted"/>
<dbReference type="AlphaFoldDB" id="A0A8J6CAQ5"/>
<keyword evidence="3" id="KW-1185">Reference proteome</keyword>
<protein>
    <submittedName>
        <fullName evidence="2">Uncharacterized protein</fullName>
    </submittedName>
</protein>
<evidence type="ECO:0000313" key="2">
    <source>
        <dbReference type="EMBL" id="KAG8465759.1"/>
    </source>
</evidence>
<sequence length="720" mass="71534">MLGPQRPPNALLGDAAAPAERAAVPPPLRGSAAPAEHHAASADGAHAGAPTDRAYAAEAPVSAGCGASGLGPGLARPTGFAIPIPPHGERTSEENVALTPGLSNGELMRLWAELDHTPKDSSAYAHMVTAHLSAGQPGRQPSPPPPPPQPPPQPHAQLVFAQMGHHAYAPPCTHACTAADGGCSEPVDPHEMSHYAEHGGMHLHMLGGVCGGGLAQQHACCAYQSAHGLPLMADELYSPTHGGFAVYAQPAASGALEHLSGGLPLCALQNLTVGGADSMHHVPIGSPLGHYSAPQLAQPQHLLQQTACGHVIAPGHPFYAGVQPYAQGGMCMHADGGGGGGFGAEQSDEATTALLERAEAEAAYAQAHAHAHAQAQAFELGQLGHALQQPSGGGGACGGYAECGGGGAWGVAGGAGGAGGAGCRAARLSSPLVPSVPMHSLGFPIGGGHAHAHHAYSYGGCGGGGPISPLRRVAHARASGAAPIAPIGACGGYMYDSAQAHGGVHAGSRLARSSWPMPAYHSQFGLVDDELAYASCAHGGGCCCCHAGAGGASAPCAAYGYTDGYTDAHAWDAACAHVHAHAHAAFDNTAIALGLSGIPSAGLSGIPSAGLSGIPSAALCAPVAGGGCVRASPVCARAHSQSNSASASRANSARPVRCRGKVDKGACERCGARMRGFGAGYCTNRECRLQAHCSKRTGRDSLDSNATSTGGHDGTVTATS</sequence>
<organism evidence="2 3">
    <name type="scientific">Diacronema lutheri</name>
    <name type="common">Unicellular marine alga</name>
    <name type="synonym">Monochrysis lutheri</name>
    <dbReference type="NCBI Taxonomy" id="2081491"/>
    <lineage>
        <taxon>Eukaryota</taxon>
        <taxon>Haptista</taxon>
        <taxon>Haptophyta</taxon>
        <taxon>Pavlovophyceae</taxon>
        <taxon>Pavlovales</taxon>
        <taxon>Pavlovaceae</taxon>
        <taxon>Diacronema</taxon>
    </lineage>
</organism>
<comment type="caution">
    <text evidence="2">The sequence shown here is derived from an EMBL/GenBank/DDBJ whole genome shotgun (WGS) entry which is preliminary data.</text>
</comment>